<name>B1G1J8_PARG4</name>
<protein>
    <submittedName>
        <fullName evidence="2">Putative transmembrane anti-sigma factor</fullName>
    </submittedName>
</protein>
<dbReference type="AlphaFoldDB" id="B1G1J8"/>
<evidence type="ECO:0000256" key="1">
    <source>
        <dbReference type="SAM" id="MobiDB-lite"/>
    </source>
</evidence>
<dbReference type="EMBL" id="ABLD01000008">
    <property type="protein sequence ID" value="EDT09921.1"/>
    <property type="molecule type" value="Genomic_DNA"/>
</dbReference>
<dbReference type="RefSeq" id="WP_006049755.1">
    <property type="nucleotide sequence ID" value="NZ_ABLD01000008.1"/>
</dbReference>
<evidence type="ECO:0000313" key="2">
    <source>
        <dbReference type="EMBL" id="EDT09921.1"/>
    </source>
</evidence>
<keyword evidence="2" id="KW-0812">Transmembrane</keyword>
<feature type="region of interest" description="Disordered" evidence="1">
    <location>
        <begin position="78"/>
        <end position="124"/>
    </location>
</feature>
<feature type="compositionally biased region" description="Low complexity" evidence="1">
    <location>
        <begin position="86"/>
        <end position="101"/>
    </location>
</feature>
<dbReference type="OrthoDB" id="6843348at2"/>
<keyword evidence="2" id="KW-0472">Membrane</keyword>
<evidence type="ECO:0000313" key="3">
    <source>
        <dbReference type="Proteomes" id="UP000005045"/>
    </source>
</evidence>
<sequence length="334" mass="36005">MKIDDASLLAYVDGELSGPEREQVEKAIRESEDLASRVSMLRASQLPYRHAFEQQALPPMPESLGRSVDALIRQHVEREGAERSAGADAAEVAQAAEAAEAAEADNSRGTEEQPGDNVRPLRPRTKSRQWLSLPQWPTWPKLAVAFVAGAFCCGLALRLVPQLAGGGGALTTASDDSGMTPWIKAAAGYQKLYTRDTVALLQPDMSTTATTVADIQQVDELPVRIPDLRSQGLTFKRVQRLRFHGKPLVQIVYLPEKGDPVALCVLKEPKADAAPSNAKVEGMNVVAWRRGEVGYALIGTPGAVDLDALGRQLYDGRVSATVGDNRTGTDVQQS</sequence>
<comment type="caution">
    <text evidence="2">The sequence shown here is derived from an EMBL/GenBank/DDBJ whole genome shotgun (WGS) entry which is preliminary data.</text>
</comment>
<keyword evidence="3" id="KW-1185">Reference proteome</keyword>
<organism evidence="2 3">
    <name type="scientific">Paraburkholderia graminis (strain ATCC 700544 / DSM 17151 / LMG 18924 / NCIMB 13744 / C4D1M)</name>
    <dbReference type="NCBI Taxonomy" id="396598"/>
    <lineage>
        <taxon>Bacteria</taxon>
        <taxon>Pseudomonadati</taxon>
        <taxon>Pseudomonadota</taxon>
        <taxon>Betaproteobacteria</taxon>
        <taxon>Burkholderiales</taxon>
        <taxon>Burkholderiaceae</taxon>
        <taxon>Paraburkholderia</taxon>
    </lineage>
</organism>
<proteinExistence type="predicted"/>
<dbReference type="Proteomes" id="UP000005045">
    <property type="component" value="Unassembled WGS sequence"/>
</dbReference>
<gene>
    <name evidence="2" type="ORF">BgramDRAFT_3193</name>
</gene>
<accession>B1G1J8</accession>
<reference evidence="2 3" key="1">
    <citation type="submission" date="2008-03" db="EMBL/GenBank/DDBJ databases">
        <title>Sequencing of the draft genome and assembly of Burkholderia graminis C4D1M.</title>
        <authorList>
            <consortium name="US DOE Joint Genome Institute (JGI-PGF)"/>
            <person name="Copeland A."/>
            <person name="Lucas S."/>
            <person name="Lapidus A."/>
            <person name="Glavina del Rio T."/>
            <person name="Dalin E."/>
            <person name="Tice H."/>
            <person name="Bruce D."/>
            <person name="Goodwin L."/>
            <person name="Pitluck S."/>
            <person name="Larimer F."/>
            <person name="Land M.L."/>
            <person name="Hauser L."/>
            <person name="Tiedje J."/>
            <person name="Richardson P."/>
        </authorList>
    </citation>
    <scope>NUCLEOTIDE SEQUENCE [LARGE SCALE GENOMIC DNA]</scope>
    <source>
        <strain evidence="3">ATCC 700544 / DSM 17151 / LMG 18924 / NCIMB 13744 / C4D1M</strain>
    </source>
</reference>